<dbReference type="Proteomes" id="UP001476798">
    <property type="component" value="Unassembled WGS sequence"/>
</dbReference>
<name>A0ABV0NEM3_9TELE</name>
<evidence type="ECO:0000313" key="1">
    <source>
        <dbReference type="EMBL" id="MEQ2169511.1"/>
    </source>
</evidence>
<keyword evidence="2" id="KW-1185">Reference proteome</keyword>
<sequence>MKVADGKKQLKSKQEQGAMAINHSDIYQIGLGVEALSLGTIRRTCCMLIKVRKALTSANKSSCSTQQQPNPLGKTNFIDINVRRLQECVEHLKIYNTGGVCACSLLFFSPLYATAVRRRSAAGGNK</sequence>
<gene>
    <name evidence="1" type="ORF">GOODEAATRI_025910</name>
</gene>
<protein>
    <submittedName>
        <fullName evidence="1">Uncharacterized protein</fullName>
    </submittedName>
</protein>
<reference evidence="1 2" key="1">
    <citation type="submission" date="2021-06" db="EMBL/GenBank/DDBJ databases">
        <authorList>
            <person name="Palmer J.M."/>
        </authorList>
    </citation>
    <scope>NUCLEOTIDE SEQUENCE [LARGE SCALE GENOMIC DNA]</scope>
    <source>
        <strain evidence="1 2">GA_2019</strain>
        <tissue evidence="1">Muscle</tissue>
    </source>
</reference>
<organism evidence="1 2">
    <name type="scientific">Goodea atripinnis</name>
    <dbReference type="NCBI Taxonomy" id="208336"/>
    <lineage>
        <taxon>Eukaryota</taxon>
        <taxon>Metazoa</taxon>
        <taxon>Chordata</taxon>
        <taxon>Craniata</taxon>
        <taxon>Vertebrata</taxon>
        <taxon>Euteleostomi</taxon>
        <taxon>Actinopterygii</taxon>
        <taxon>Neopterygii</taxon>
        <taxon>Teleostei</taxon>
        <taxon>Neoteleostei</taxon>
        <taxon>Acanthomorphata</taxon>
        <taxon>Ovalentaria</taxon>
        <taxon>Atherinomorphae</taxon>
        <taxon>Cyprinodontiformes</taxon>
        <taxon>Goodeidae</taxon>
        <taxon>Goodea</taxon>
    </lineage>
</organism>
<comment type="caution">
    <text evidence="1">The sequence shown here is derived from an EMBL/GenBank/DDBJ whole genome shotgun (WGS) entry which is preliminary data.</text>
</comment>
<evidence type="ECO:0000313" key="2">
    <source>
        <dbReference type="Proteomes" id="UP001476798"/>
    </source>
</evidence>
<proteinExistence type="predicted"/>
<accession>A0ABV0NEM3</accession>
<dbReference type="EMBL" id="JAHRIO010033104">
    <property type="protein sequence ID" value="MEQ2169511.1"/>
    <property type="molecule type" value="Genomic_DNA"/>
</dbReference>